<dbReference type="SUPFAM" id="SSF47413">
    <property type="entry name" value="lambda repressor-like DNA-binding domains"/>
    <property type="match status" value="1"/>
</dbReference>
<evidence type="ECO:0000256" key="3">
    <source>
        <dbReference type="ARBA" id="ARBA00023163"/>
    </source>
</evidence>
<dbReference type="SMART" id="SM00354">
    <property type="entry name" value="HTH_LACI"/>
    <property type="match status" value="1"/>
</dbReference>
<sequence length="339" mass="37858">MTTIKDIAERAGVSTATVSNVIHGNTKKVSPATIELIENLIKEMGYVQKMGLSVLNNSSSKMVAVVIHTHKNYEDAVISDPFYGTIIGFIEEKLRLLGYYMLLYSTDDVNEVFRTVMAWNIDGVIALSFSRNDCNKIWHLIHKPVVCIDAYGISHDDTPVTNIGLDDSTGGALMSEYLLQCGYENILVCATNDYGVDYSRWTGAREMFEELTAGNKEKKIRLINIGETQITRESFYQQLLRQIPFPTKTAAFFLSDYFAIEAISYLGSKGIRVPADLGIAGFDDINYAHLTVPKLTTIHQNMERKAELAVTELLSAIQNPIYMGKEVLLDVMLIARDSI</sequence>
<name>A0A7G9FUP6_9FIRM</name>
<dbReference type="InterPro" id="IPR001387">
    <property type="entry name" value="Cro/C1-type_HTH"/>
</dbReference>
<dbReference type="PANTHER" id="PTHR30146">
    <property type="entry name" value="LACI-RELATED TRANSCRIPTIONAL REPRESSOR"/>
    <property type="match status" value="1"/>
</dbReference>
<dbReference type="RefSeq" id="WP_249326021.1">
    <property type="nucleotide sequence ID" value="NZ_CP060633.1"/>
</dbReference>
<dbReference type="CDD" id="cd01392">
    <property type="entry name" value="HTH_LacI"/>
    <property type="match status" value="1"/>
</dbReference>
<dbReference type="SUPFAM" id="SSF53822">
    <property type="entry name" value="Periplasmic binding protein-like I"/>
    <property type="match status" value="1"/>
</dbReference>
<dbReference type="EMBL" id="CP060633">
    <property type="protein sequence ID" value="QNM02278.1"/>
    <property type="molecule type" value="Genomic_DNA"/>
</dbReference>
<evidence type="ECO:0000256" key="2">
    <source>
        <dbReference type="ARBA" id="ARBA00023125"/>
    </source>
</evidence>
<keyword evidence="3" id="KW-0804">Transcription</keyword>
<keyword evidence="1" id="KW-0805">Transcription regulation</keyword>
<dbReference type="PROSITE" id="PS50943">
    <property type="entry name" value="HTH_CROC1"/>
    <property type="match status" value="1"/>
</dbReference>
<accession>A0A7G9FUP6</accession>
<dbReference type="PRINTS" id="PR00036">
    <property type="entry name" value="HTHLACI"/>
</dbReference>
<protein>
    <submittedName>
        <fullName evidence="6">LacI family DNA-binding transcriptional regulator</fullName>
    </submittedName>
</protein>
<dbReference type="InterPro" id="IPR046335">
    <property type="entry name" value="LacI/GalR-like_sensor"/>
</dbReference>
<gene>
    <name evidence="6" type="ORF">H9Q77_14610</name>
</gene>
<dbReference type="GO" id="GO:0000976">
    <property type="term" value="F:transcription cis-regulatory region binding"/>
    <property type="evidence" value="ECO:0007669"/>
    <property type="project" value="TreeGrafter"/>
</dbReference>
<dbReference type="GO" id="GO:0003700">
    <property type="term" value="F:DNA-binding transcription factor activity"/>
    <property type="evidence" value="ECO:0007669"/>
    <property type="project" value="TreeGrafter"/>
</dbReference>
<evidence type="ECO:0000259" key="5">
    <source>
        <dbReference type="PROSITE" id="PS50943"/>
    </source>
</evidence>
<organism evidence="6 7">
    <name type="scientific">Simiaoa sunii</name>
    <dbReference type="NCBI Taxonomy" id="2763672"/>
    <lineage>
        <taxon>Bacteria</taxon>
        <taxon>Bacillati</taxon>
        <taxon>Bacillota</taxon>
        <taxon>Clostridia</taxon>
        <taxon>Lachnospirales</taxon>
        <taxon>Lachnospiraceae</taxon>
        <taxon>Simiaoa</taxon>
    </lineage>
</organism>
<dbReference type="InterPro" id="IPR028082">
    <property type="entry name" value="Peripla_BP_I"/>
</dbReference>
<dbReference type="Proteomes" id="UP000515981">
    <property type="component" value="Chromosome"/>
</dbReference>
<dbReference type="AlphaFoldDB" id="A0A7G9FUP6"/>
<dbReference type="KEGG" id="ssun:H9Q77_14610"/>
<dbReference type="Pfam" id="PF00356">
    <property type="entry name" value="LacI"/>
    <property type="match status" value="1"/>
</dbReference>
<feature type="domain" description="HTH lacI-type" evidence="4">
    <location>
        <begin position="2"/>
        <end position="57"/>
    </location>
</feature>
<dbReference type="PROSITE" id="PS00356">
    <property type="entry name" value="HTH_LACI_1"/>
    <property type="match status" value="1"/>
</dbReference>
<dbReference type="Gene3D" id="3.40.50.2300">
    <property type="match status" value="2"/>
</dbReference>
<keyword evidence="2 6" id="KW-0238">DNA-binding</keyword>
<evidence type="ECO:0000313" key="7">
    <source>
        <dbReference type="Proteomes" id="UP000515981"/>
    </source>
</evidence>
<evidence type="ECO:0000259" key="4">
    <source>
        <dbReference type="PROSITE" id="PS50932"/>
    </source>
</evidence>
<keyword evidence="7" id="KW-1185">Reference proteome</keyword>
<dbReference type="Pfam" id="PF13377">
    <property type="entry name" value="Peripla_BP_3"/>
    <property type="match status" value="1"/>
</dbReference>
<evidence type="ECO:0000313" key="6">
    <source>
        <dbReference type="EMBL" id="QNM02278.1"/>
    </source>
</evidence>
<dbReference type="PANTHER" id="PTHR30146:SF24">
    <property type="entry name" value="XYLOSE OPERON REGULATORY PROTEIN"/>
    <property type="match status" value="1"/>
</dbReference>
<proteinExistence type="predicted"/>
<dbReference type="CDD" id="cd06267">
    <property type="entry name" value="PBP1_LacI_sugar_binding-like"/>
    <property type="match status" value="1"/>
</dbReference>
<dbReference type="Gene3D" id="1.10.260.40">
    <property type="entry name" value="lambda repressor-like DNA-binding domains"/>
    <property type="match status" value="1"/>
</dbReference>
<feature type="domain" description="HTH cro/C1-type" evidence="5">
    <location>
        <begin position="3"/>
        <end position="47"/>
    </location>
</feature>
<reference evidence="6 7" key="1">
    <citation type="submission" date="2020-08" db="EMBL/GenBank/DDBJ databases">
        <authorList>
            <person name="Liu C."/>
            <person name="Sun Q."/>
        </authorList>
    </citation>
    <scope>NUCLEOTIDE SEQUENCE [LARGE SCALE GENOMIC DNA]</scope>
    <source>
        <strain evidence="6 7">NSJ-8</strain>
    </source>
</reference>
<dbReference type="InterPro" id="IPR010982">
    <property type="entry name" value="Lambda_DNA-bd_dom_sf"/>
</dbReference>
<dbReference type="InterPro" id="IPR000843">
    <property type="entry name" value="HTH_LacI"/>
</dbReference>
<evidence type="ECO:0000256" key="1">
    <source>
        <dbReference type="ARBA" id="ARBA00023015"/>
    </source>
</evidence>
<dbReference type="PROSITE" id="PS50932">
    <property type="entry name" value="HTH_LACI_2"/>
    <property type="match status" value="1"/>
</dbReference>